<dbReference type="AlphaFoldDB" id="D5W963"/>
<reference evidence="3 4" key="2">
    <citation type="journal article" date="2012" name="J. Bacteriol.">
        <title>Genome Sequences of Burkholderia sp. Strains CCGE1002 and H160, Isolated from Legume Nodules in Mexico and Brazil.</title>
        <authorList>
            <person name="Ormeno-Orrillo E."/>
            <person name="Rogel M.A."/>
            <person name="Chueire L.M."/>
            <person name="Tiedje J.M."/>
            <person name="Martinez-Romero E."/>
            <person name="Hungria M."/>
        </authorList>
    </citation>
    <scope>NUCLEOTIDE SEQUENCE [LARGE SCALE GENOMIC DNA]</scope>
    <source>
        <strain evidence="3 4">CCGE1002</strain>
    </source>
</reference>
<feature type="compositionally biased region" description="Gly residues" evidence="1">
    <location>
        <begin position="137"/>
        <end position="146"/>
    </location>
</feature>
<evidence type="ECO:0000313" key="3">
    <source>
        <dbReference type="EMBL" id="ADG15958.1"/>
    </source>
</evidence>
<name>D5W963_PARAM</name>
<dbReference type="EMBL" id="CP002013">
    <property type="protein sequence ID" value="ADG15958.1"/>
    <property type="molecule type" value="Genomic_DNA"/>
</dbReference>
<dbReference type="HOGENOM" id="CLU_115297_0_0_4"/>
<keyword evidence="2" id="KW-0812">Transmembrane</keyword>
<evidence type="ECO:0000256" key="1">
    <source>
        <dbReference type="SAM" id="MobiDB-lite"/>
    </source>
</evidence>
<feature type="region of interest" description="Disordered" evidence="1">
    <location>
        <begin position="114"/>
        <end position="206"/>
    </location>
</feature>
<feature type="compositionally biased region" description="Gly residues" evidence="1">
    <location>
        <begin position="154"/>
        <end position="172"/>
    </location>
</feature>
<feature type="compositionally biased region" description="Basic and acidic residues" evidence="1">
    <location>
        <begin position="120"/>
        <end position="134"/>
    </location>
</feature>
<sequence length="206" mass="21102">MGNRWHEKEDLTNSYKSGATESDNDGLILTPTFLCTCNWSYKMKRIAPLAGLVAAALLGGCAVYPDGTPMYGNGYGAYSGYDGYAPGAAVVPQTNVYLGYSDYGPGRYYGPPPGYGYRGHPGDNDWHHGNHGNDRGNNGGGAGQPHGGPPPQGAAGGPRGPGGANGGPQPGAGGPPPVQPQAGNGGRGTDWVRNAPARRAGQPTEH</sequence>
<evidence type="ECO:0000313" key="4">
    <source>
        <dbReference type="Proteomes" id="UP000002190"/>
    </source>
</evidence>
<dbReference type="eggNOG" id="ENOG5032KEZ">
    <property type="taxonomic scope" value="Bacteria"/>
</dbReference>
<dbReference type="KEGG" id="bge:BC1002_1895"/>
<evidence type="ECO:0000256" key="2">
    <source>
        <dbReference type="SAM" id="Phobius"/>
    </source>
</evidence>
<keyword evidence="2" id="KW-1133">Transmembrane helix</keyword>
<feature type="transmembrane region" description="Helical" evidence="2">
    <location>
        <begin position="46"/>
        <end position="65"/>
    </location>
</feature>
<keyword evidence="2" id="KW-0472">Membrane</keyword>
<gene>
    <name evidence="3" type="ordered locus">BC1002_1895</name>
</gene>
<protein>
    <submittedName>
        <fullName evidence="3">Uncharacterized protein</fullName>
    </submittedName>
</protein>
<dbReference type="Proteomes" id="UP000002190">
    <property type="component" value="Chromosome 1"/>
</dbReference>
<proteinExistence type="predicted"/>
<organism evidence="3 4">
    <name type="scientific">Paraburkholderia atlantica</name>
    <dbReference type="NCBI Taxonomy" id="2654982"/>
    <lineage>
        <taxon>Bacteria</taxon>
        <taxon>Pseudomonadati</taxon>
        <taxon>Pseudomonadota</taxon>
        <taxon>Betaproteobacteria</taxon>
        <taxon>Burkholderiales</taxon>
        <taxon>Burkholderiaceae</taxon>
        <taxon>Paraburkholderia</taxon>
    </lineage>
</organism>
<reference evidence="3 4" key="1">
    <citation type="submission" date="2010-04" db="EMBL/GenBank/DDBJ databases">
        <title>Complete sequence of chromosome 1 of Burkholderia sp. CCGE1002.</title>
        <authorList>
            <consortium name="US DOE Joint Genome Institute"/>
            <person name="Lucas S."/>
            <person name="Copeland A."/>
            <person name="Lapidus A."/>
            <person name="Cheng J.-F."/>
            <person name="Bruce D."/>
            <person name="Goodwin L."/>
            <person name="Pitluck S."/>
            <person name="Chertkov O."/>
            <person name="Detter J.C."/>
            <person name="Han C."/>
            <person name="Tapia R."/>
            <person name="Land M."/>
            <person name="Hauser L."/>
            <person name="Kyrpides N."/>
            <person name="Ovchinnikova G."/>
            <person name="Martinez-Romero E."/>
            <person name="Hernandez M.A.R."/>
            <person name="Tiedje J.M."/>
            <person name="Woyke T."/>
        </authorList>
    </citation>
    <scope>NUCLEOTIDE SEQUENCE [LARGE SCALE GENOMIC DNA]</scope>
    <source>
        <strain evidence="3 4">CCGE1002</strain>
    </source>
</reference>
<accession>D5W963</accession>